<evidence type="ECO:0000256" key="1">
    <source>
        <dbReference type="SAM" id="SignalP"/>
    </source>
</evidence>
<feature type="chain" id="PRO_5046705071" description="Secreted protein" evidence="1">
    <location>
        <begin position="22"/>
        <end position="160"/>
    </location>
</feature>
<dbReference type="EMBL" id="JASBAN010000008">
    <property type="protein sequence ID" value="MDI2113955.1"/>
    <property type="molecule type" value="Genomic_DNA"/>
</dbReference>
<proteinExistence type="predicted"/>
<evidence type="ECO:0000313" key="2">
    <source>
        <dbReference type="EMBL" id="MDI2113955.1"/>
    </source>
</evidence>
<dbReference type="RefSeq" id="WP_281463607.1">
    <property type="nucleotide sequence ID" value="NZ_JASBAN010000008.1"/>
</dbReference>
<organism evidence="2 3">
    <name type="scientific">Commensalibacter nepenthis</name>
    <dbReference type="NCBI Taxonomy" id="3043872"/>
    <lineage>
        <taxon>Bacteria</taxon>
        <taxon>Pseudomonadati</taxon>
        <taxon>Pseudomonadota</taxon>
        <taxon>Alphaproteobacteria</taxon>
        <taxon>Acetobacterales</taxon>
        <taxon>Acetobacteraceae</taxon>
    </lineage>
</organism>
<accession>A0ABT6QC80</accession>
<keyword evidence="3" id="KW-1185">Reference proteome</keyword>
<dbReference type="Proteomes" id="UP001431775">
    <property type="component" value="Unassembled WGS sequence"/>
</dbReference>
<sequence length="160" mass="18502">MPIKKILVILPILSLPLTAIAQNTPEKLPGNITNTITDKFAPVVCREGLKRAIEEVQKCYKNTPAKYLQIEQCMVADIAITVLANIDNETRKKYDLPIKYTTPYIDLNQYDERIDKYRKTIPEYQNYDQQDFLKYIGKSSDSLLKKIILMKKDKTINCVE</sequence>
<feature type="signal peptide" evidence="1">
    <location>
        <begin position="1"/>
        <end position="21"/>
    </location>
</feature>
<reference evidence="2" key="1">
    <citation type="submission" date="2023-05" db="EMBL/GenBank/DDBJ databases">
        <title>Whole genome sequence of Commensalibacter sp.</title>
        <authorList>
            <person name="Charoenyingcharoen P."/>
            <person name="Yukphan P."/>
        </authorList>
    </citation>
    <scope>NUCLEOTIDE SEQUENCE</scope>
    <source>
        <strain evidence="2">TBRC 10068</strain>
    </source>
</reference>
<keyword evidence="1" id="KW-0732">Signal</keyword>
<gene>
    <name evidence="2" type="ORF">QJV33_11805</name>
</gene>
<name>A0ABT6QC80_9PROT</name>
<comment type="caution">
    <text evidence="2">The sequence shown here is derived from an EMBL/GenBank/DDBJ whole genome shotgun (WGS) entry which is preliminary data.</text>
</comment>
<protein>
    <recommendedName>
        <fullName evidence="4">Secreted protein</fullName>
    </recommendedName>
</protein>
<evidence type="ECO:0000313" key="3">
    <source>
        <dbReference type="Proteomes" id="UP001431775"/>
    </source>
</evidence>
<evidence type="ECO:0008006" key="4">
    <source>
        <dbReference type="Google" id="ProtNLM"/>
    </source>
</evidence>